<evidence type="ECO:0000313" key="1">
    <source>
        <dbReference type="EMBL" id="SMQ12857.1"/>
    </source>
</evidence>
<gene>
    <name evidence="1" type="ORF">KEBURONENSIS_01674</name>
    <name evidence="2" type="ORF">KEBURONENSIS_01709</name>
</gene>
<dbReference type="EMBL" id="FXUV02000040">
    <property type="protein sequence ID" value="SNB77015.1"/>
    <property type="molecule type" value="Genomic_DNA"/>
</dbReference>
<dbReference type="EMBL" id="FXUV01000034">
    <property type="protein sequence ID" value="SMQ12857.1"/>
    <property type="molecule type" value="Genomic_DNA"/>
</dbReference>
<name>A0A238HH86_9NEIS</name>
<accession>A0A238HH86</accession>
<evidence type="ECO:0000313" key="3">
    <source>
        <dbReference type="Proteomes" id="UP000215450"/>
    </source>
</evidence>
<dbReference type="AlphaFoldDB" id="A0A238HH86"/>
<protein>
    <submittedName>
        <fullName evidence="1">Uncharacterized protein</fullName>
    </submittedName>
</protein>
<sequence length="30" mass="3512">MQIIQKWIGFLNQSFDVPDDFDNLANDIVD</sequence>
<keyword evidence="3" id="KW-1185">Reference proteome</keyword>
<reference evidence="1" key="1">
    <citation type="submission" date="2017-05" db="EMBL/GenBank/DDBJ databases">
        <authorList>
            <person name="Song R."/>
            <person name="Chenine A.L."/>
            <person name="Ruprecht R.M."/>
        </authorList>
    </citation>
    <scope>NUCLEOTIDE SEQUENCE</scope>
    <source>
        <strain evidence="1">Kingella_eburonensis</strain>
    </source>
</reference>
<evidence type="ECO:0000313" key="2">
    <source>
        <dbReference type="EMBL" id="SNB77015.1"/>
    </source>
</evidence>
<proteinExistence type="predicted"/>
<dbReference type="Proteomes" id="UP000215450">
    <property type="component" value="Unassembled WGS sequence"/>
</dbReference>
<dbReference type="STRING" id="1522312.GCA_900177895_01739"/>
<organism evidence="1">
    <name type="scientific">Kingella negevensis</name>
    <dbReference type="NCBI Taxonomy" id="1522312"/>
    <lineage>
        <taxon>Bacteria</taxon>
        <taxon>Pseudomonadati</taxon>
        <taxon>Pseudomonadota</taxon>
        <taxon>Betaproteobacteria</taxon>
        <taxon>Neisseriales</taxon>
        <taxon>Neisseriaceae</taxon>
        <taxon>Kingella</taxon>
    </lineage>
</organism>
<reference evidence="2 3" key="2">
    <citation type="submission" date="2017-06" db="EMBL/GenBank/DDBJ databases">
        <authorList>
            <person name="Kim H.J."/>
            <person name="Triplett B.A."/>
        </authorList>
    </citation>
    <scope>NUCLEOTIDE SEQUENCE [LARGE SCALE GENOMIC DNA]</scope>
    <source>
        <strain evidence="2">Kingella_eburonensis</strain>
    </source>
</reference>